<protein>
    <submittedName>
        <fullName evidence="1">Uncharacterized protein</fullName>
    </submittedName>
</protein>
<dbReference type="Proteomes" id="UP001194468">
    <property type="component" value="Unassembled WGS sequence"/>
</dbReference>
<gene>
    <name evidence="1" type="ORF">L210DRAFT_948347</name>
</gene>
<sequence>MNDVSSECDQLSAVASEIQKIGRRTQLVPADVTIEEKSKRWYKTLEKGSGAGCHGSKWFHSSTFCSL</sequence>
<dbReference type="EMBL" id="WHUW01000177">
    <property type="protein sequence ID" value="KAF8419379.1"/>
    <property type="molecule type" value="Genomic_DNA"/>
</dbReference>
<proteinExistence type="predicted"/>
<reference evidence="1" key="1">
    <citation type="submission" date="2019-10" db="EMBL/GenBank/DDBJ databases">
        <authorList>
            <consortium name="DOE Joint Genome Institute"/>
            <person name="Kuo A."/>
            <person name="Miyauchi S."/>
            <person name="Kiss E."/>
            <person name="Drula E."/>
            <person name="Kohler A."/>
            <person name="Sanchez-Garcia M."/>
            <person name="Andreopoulos B."/>
            <person name="Barry K.W."/>
            <person name="Bonito G."/>
            <person name="Buee M."/>
            <person name="Carver A."/>
            <person name="Chen C."/>
            <person name="Cichocki N."/>
            <person name="Clum A."/>
            <person name="Culley D."/>
            <person name="Crous P.W."/>
            <person name="Fauchery L."/>
            <person name="Girlanda M."/>
            <person name="Hayes R."/>
            <person name="Keri Z."/>
            <person name="LaButti K."/>
            <person name="Lipzen A."/>
            <person name="Lombard V."/>
            <person name="Magnuson J."/>
            <person name="Maillard F."/>
            <person name="Morin E."/>
            <person name="Murat C."/>
            <person name="Nolan M."/>
            <person name="Ohm R."/>
            <person name="Pangilinan J."/>
            <person name="Pereira M."/>
            <person name="Perotto S."/>
            <person name="Peter M."/>
            <person name="Riley R."/>
            <person name="Sitrit Y."/>
            <person name="Stielow B."/>
            <person name="Szollosi G."/>
            <person name="Zifcakova L."/>
            <person name="Stursova M."/>
            <person name="Spatafora J.W."/>
            <person name="Tedersoo L."/>
            <person name="Vaario L.-M."/>
            <person name="Yamada A."/>
            <person name="Yan M."/>
            <person name="Wang P."/>
            <person name="Xu J."/>
            <person name="Bruns T."/>
            <person name="Baldrian P."/>
            <person name="Vilgalys R."/>
            <person name="Henrissat B."/>
            <person name="Grigoriev I.V."/>
            <person name="Hibbett D."/>
            <person name="Nagy L.G."/>
            <person name="Martin F.M."/>
        </authorList>
    </citation>
    <scope>NUCLEOTIDE SEQUENCE</scope>
    <source>
        <strain evidence="1">BED1</strain>
    </source>
</reference>
<dbReference type="AlphaFoldDB" id="A0AAD4BC36"/>
<feature type="non-terminal residue" evidence="1">
    <location>
        <position position="1"/>
    </location>
</feature>
<evidence type="ECO:0000313" key="1">
    <source>
        <dbReference type="EMBL" id="KAF8419379.1"/>
    </source>
</evidence>
<accession>A0AAD4BC36</accession>
<comment type="caution">
    <text evidence="1">The sequence shown here is derived from an EMBL/GenBank/DDBJ whole genome shotgun (WGS) entry which is preliminary data.</text>
</comment>
<evidence type="ECO:0000313" key="2">
    <source>
        <dbReference type="Proteomes" id="UP001194468"/>
    </source>
</evidence>
<name>A0AAD4BC36_BOLED</name>
<keyword evidence="2" id="KW-1185">Reference proteome</keyword>
<reference evidence="1" key="2">
    <citation type="journal article" date="2020" name="Nat. Commun.">
        <title>Large-scale genome sequencing of mycorrhizal fungi provides insights into the early evolution of symbiotic traits.</title>
        <authorList>
            <person name="Miyauchi S."/>
            <person name="Kiss E."/>
            <person name="Kuo A."/>
            <person name="Drula E."/>
            <person name="Kohler A."/>
            <person name="Sanchez-Garcia M."/>
            <person name="Morin E."/>
            <person name="Andreopoulos B."/>
            <person name="Barry K.W."/>
            <person name="Bonito G."/>
            <person name="Buee M."/>
            <person name="Carver A."/>
            <person name="Chen C."/>
            <person name="Cichocki N."/>
            <person name="Clum A."/>
            <person name="Culley D."/>
            <person name="Crous P.W."/>
            <person name="Fauchery L."/>
            <person name="Girlanda M."/>
            <person name="Hayes R.D."/>
            <person name="Keri Z."/>
            <person name="LaButti K."/>
            <person name="Lipzen A."/>
            <person name="Lombard V."/>
            <person name="Magnuson J."/>
            <person name="Maillard F."/>
            <person name="Murat C."/>
            <person name="Nolan M."/>
            <person name="Ohm R.A."/>
            <person name="Pangilinan J."/>
            <person name="Pereira M.F."/>
            <person name="Perotto S."/>
            <person name="Peter M."/>
            <person name="Pfister S."/>
            <person name="Riley R."/>
            <person name="Sitrit Y."/>
            <person name="Stielow J.B."/>
            <person name="Szollosi G."/>
            <person name="Zifcakova L."/>
            <person name="Stursova M."/>
            <person name="Spatafora J.W."/>
            <person name="Tedersoo L."/>
            <person name="Vaario L.M."/>
            <person name="Yamada A."/>
            <person name="Yan M."/>
            <person name="Wang P."/>
            <person name="Xu J."/>
            <person name="Bruns T."/>
            <person name="Baldrian P."/>
            <person name="Vilgalys R."/>
            <person name="Dunand C."/>
            <person name="Henrissat B."/>
            <person name="Grigoriev I.V."/>
            <person name="Hibbett D."/>
            <person name="Nagy L.G."/>
            <person name="Martin F.M."/>
        </authorList>
    </citation>
    <scope>NUCLEOTIDE SEQUENCE</scope>
    <source>
        <strain evidence="1">BED1</strain>
    </source>
</reference>
<organism evidence="1 2">
    <name type="scientific">Boletus edulis BED1</name>
    <dbReference type="NCBI Taxonomy" id="1328754"/>
    <lineage>
        <taxon>Eukaryota</taxon>
        <taxon>Fungi</taxon>
        <taxon>Dikarya</taxon>
        <taxon>Basidiomycota</taxon>
        <taxon>Agaricomycotina</taxon>
        <taxon>Agaricomycetes</taxon>
        <taxon>Agaricomycetidae</taxon>
        <taxon>Boletales</taxon>
        <taxon>Boletineae</taxon>
        <taxon>Boletaceae</taxon>
        <taxon>Boletoideae</taxon>
        <taxon>Boletus</taxon>
    </lineage>
</organism>